<evidence type="ECO:0000256" key="11">
    <source>
        <dbReference type="ARBA" id="ARBA00022837"/>
    </source>
</evidence>
<dbReference type="PANTHER" id="PTHR11889:SF31">
    <property type="entry name" value="PROTEIN HEDGEHOG"/>
    <property type="match status" value="1"/>
</dbReference>
<keyword evidence="4" id="KW-0217">Developmental protein</keyword>
<reference evidence="16 17" key="1">
    <citation type="submission" date="2023-03" db="EMBL/GenBank/DDBJ databases">
        <title>High-quality genome of Scylla paramamosain provides insights in environmental adaptation.</title>
        <authorList>
            <person name="Zhang L."/>
        </authorList>
    </citation>
    <scope>NUCLEOTIDE SEQUENCE [LARGE SCALE GENOMIC DNA]</scope>
    <source>
        <strain evidence="16">LZ_2023a</strain>
        <tissue evidence="16">Muscle</tissue>
    </source>
</reference>
<dbReference type="Pfam" id="PF01085">
    <property type="entry name" value="HH_signal"/>
    <property type="match status" value="1"/>
</dbReference>
<dbReference type="InterPro" id="IPR009045">
    <property type="entry name" value="Zn_M74/Hedgehog-like"/>
</dbReference>
<keyword evidence="6" id="KW-0645">Protease</keyword>
<keyword evidence="12" id="KW-0472">Membrane</keyword>
<comment type="similarity">
    <text evidence="2">Belongs to the hedgehog family.</text>
</comment>
<evidence type="ECO:0000256" key="3">
    <source>
        <dbReference type="ARBA" id="ARBA00021970"/>
    </source>
</evidence>
<keyword evidence="7" id="KW-0709">Segmentation polarity protein</keyword>
<proteinExistence type="inferred from homology"/>
<comment type="subcellular location">
    <subcellularLocation>
        <location evidence="1">Cell membrane</location>
    </subcellularLocation>
</comment>
<name>A0AAW0V0R3_SCYPA</name>
<evidence type="ECO:0000256" key="4">
    <source>
        <dbReference type="ARBA" id="ARBA00022473"/>
    </source>
</evidence>
<evidence type="ECO:0000256" key="13">
    <source>
        <dbReference type="ARBA" id="ARBA00023301"/>
    </source>
</evidence>
<keyword evidence="11" id="KW-0106">Calcium</keyword>
<dbReference type="GO" id="GO:0001708">
    <property type="term" value="P:cell fate specification"/>
    <property type="evidence" value="ECO:0007669"/>
    <property type="project" value="TreeGrafter"/>
</dbReference>
<evidence type="ECO:0000256" key="14">
    <source>
        <dbReference type="ARBA" id="ARBA00045369"/>
    </source>
</evidence>
<evidence type="ECO:0000256" key="1">
    <source>
        <dbReference type="ARBA" id="ARBA00004236"/>
    </source>
</evidence>
<keyword evidence="5" id="KW-1003">Cell membrane</keyword>
<dbReference type="EMBL" id="JARAKH010000003">
    <property type="protein sequence ID" value="KAK8405835.1"/>
    <property type="molecule type" value="Genomic_DNA"/>
</dbReference>
<evidence type="ECO:0000256" key="6">
    <source>
        <dbReference type="ARBA" id="ARBA00022670"/>
    </source>
</evidence>
<organism evidence="16 17">
    <name type="scientific">Scylla paramamosain</name>
    <name type="common">Mud crab</name>
    <dbReference type="NCBI Taxonomy" id="85552"/>
    <lineage>
        <taxon>Eukaryota</taxon>
        <taxon>Metazoa</taxon>
        <taxon>Ecdysozoa</taxon>
        <taxon>Arthropoda</taxon>
        <taxon>Crustacea</taxon>
        <taxon>Multicrustacea</taxon>
        <taxon>Malacostraca</taxon>
        <taxon>Eumalacostraca</taxon>
        <taxon>Eucarida</taxon>
        <taxon>Decapoda</taxon>
        <taxon>Pleocyemata</taxon>
        <taxon>Brachyura</taxon>
        <taxon>Eubrachyura</taxon>
        <taxon>Portunoidea</taxon>
        <taxon>Portunidae</taxon>
        <taxon>Portuninae</taxon>
        <taxon>Scylla</taxon>
    </lineage>
</organism>
<sequence length="227" mass="25777">MYKRCKEKLNTLAISVMNQWPGVRLRVTEAWDEDLLHSPQSLHYEGRAVDITTSDKDRSKYGMLARLAREAGFDWVYYESRSHVHCSVKSGYYWLICSSASSPDWLFAPALSCPLSHPTTLTSTTTFTRTHTNIPTSPLLHYTTVTTTSTVTTTTTITTTAKTMITLTTKNRHMNKRFYTVLQFLAQCSVPFPFEWLKTSRVFLKNCSVHPNREALSPLSTDSTFGS</sequence>
<dbReference type="FunFam" id="3.30.1380.10:FF:000005">
    <property type="entry name" value="Sonic hedgehog signaling molecule"/>
    <property type="match status" value="1"/>
</dbReference>
<dbReference type="GO" id="GO:0005113">
    <property type="term" value="F:patched binding"/>
    <property type="evidence" value="ECO:0007669"/>
    <property type="project" value="TreeGrafter"/>
</dbReference>
<accession>A0AAW0V0R3</accession>
<dbReference type="GO" id="GO:0007367">
    <property type="term" value="P:segment polarity determination"/>
    <property type="evidence" value="ECO:0007669"/>
    <property type="project" value="UniProtKB-KW"/>
</dbReference>
<evidence type="ECO:0000256" key="2">
    <source>
        <dbReference type="ARBA" id="ARBA00010649"/>
    </source>
</evidence>
<gene>
    <name evidence="16" type="ORF">O3P69_001956</name>
</gene>
<dbReference type="PRINTS" id="PR00632">
    <property type="entry name" value="SONICHHOG"/>
</dbReference>
<evidence type="ECO:0000256" key="12">
    <source>
        <dbReference type="ARBA" id="ARBA00023136"/>
    </source>
</evidence>
<keyword evidence="17" id="KW-1185">Reference proteome</keyword>
<dbReference type="InterPro" id="IPR000320">
    <property type="entry name" value="Hedgehog_signalling_dom"/>
</dbReference>
<dbReference type="InterPro" id="IPR001657">
    <property type="entry name" value="Hedgehog"/>
</dbReference>
<dbReference type="GO" id="GO:0009653">
    <property type="term" value="P:anatomical structure morphogenesis"/>
    <property type="evidence" value="ECO:0007669"/>
    <property type="project" value="UniProtKB-KW"/>
</dbReference>
<dbReference type="SUPFAM" id="SSF55166">
    <property type="entry name" value="Hedgehog/DD-peptidase"/>
    <property type="match status" value="1"/>
</dbReference>
<evidence type="ECO:0000313" key="16">
    <source>
        <dbReference type="EMBL" id="KAK8405835.1"/>
    </source>
</evidence>
<comment type="function">
    <text evidence="14">The C-terminal part of the hedgehog protein precursor displays an autoproteolysis activity that results in the cleavage of the full-length protein into two parts (N-product and C-product). In addition, the C-terminal part displays a cholesterol transferase activity that results by the covalent attachment of a cholesterol moiety to the C-terminal of the newly generated N-product. Once cleaved, the C-product has no signaling activity and diffuses from the cell.</text>
</comment>
<protein>
    <recommendedName>
        <fullName evidence="3">Protein hedgehog</fullName>
    </recommendedName>
</protein>
<evidence type="ECO:0000256" key="7">
    <source>
        <dbReference type="ARBA" id="ARBA00022716"/>
    </source>
</evidence>
<dbReference type="GO" id="GO:0010468">
    <property type="term" value="P:regulation of gene expression"/>
    <property type="evidence" value="ECO:0007669"/>
    <property type="project" value="TreeGrafter"/>
</dbReference>
<evidence type="ECO:0000256" key="10">
    <source>
        <dbReference type="ARBA" id="ARBA00022813"/>
    </source>
</evidence>
<evidence type="ECO:0000256" key="9">
    <source>
        <dbReference type="ARBA" id="ARBA00022801"/>
    </source>
</evidence>
<feature type="domain" description="Hedgehog N-terminal signalling" evidence="15">
    <location>
        <begin position="1"/>
        <end position="87"/>
    </location>
</feature>
<dbReference type="GO" id="GO:0016015">
    <property type="term" value="F:morphogen activity"/>
    <property type="evidence" value="ECO:0007669"/>
    <property type="project" value="UniProtKB-KW"/>
</dbReference>
<dbReference type="GO" id="GO:0007224">
    <property type="term" value="P:smoothened signaling pathway"/>
    <property type="evidence" value="ECO:0007669"/>
    <property type="project" value="TreeGrafter"/>
</dbReference>
<keyword evidence="9" id="KW-0378">Hydrolase</keyword>
<dbReference type="GO" id="GO:0005886">
    <property type="term" value="C:plasma membrane"/>
    <property type="evidence" value="ECO:0007669"/>
    <property type="project" value="UniProtKB-SubCell"/>
</dbReference>
<evidence type="ECO:0000256" key="5">
    <source>
        <dbReference type="ARBA" id="ARBA00022475"/>
    </source>
</evidence>
<dbReference type="PANTHER" id="PTHR11889">
    <property type="entry name" value="HEDGEHOG"/>
    <property type="match status" value="1"/>
</dbReference>
<evidence type="ECO:0000256" key="8">
    <source>
        <dbReference type="ARBA" id="ARBA00022723"/>
    </source>
</evidence>
<evidence type="ECO:0000313" key="17">
    <source>
        <dbReference type="Proteomes" id="UP001487740"/>
    </source>
</evidence>
<dbReference type="GO" id="GO:0005509">
    <property type="term" value="F:calcium ion binding"/>
    <property type="evidence" value="ECO:0007669"/>
    <property type="project" value="TreeGrafter"/>
</dbReference>
<keyword evidence="8" id="KW-0479">Metal-binding</keyword>
<dbReference type="Proteomes" id="UP001487740">
    <property type="component" value="Unassembled WGS sequence"/>
</dbReference>
<comment type="caution">
    <text evidence="16">The sequence shown here is derived from an EMBL/GenBank/DDBJ whole genome shotgun (WGS) entry which is preliminary data.</text>
</comment>
<dbReference type="GO" id="GO:0005615">
    <property type="term" value="C:extracellular space"/>
    <property type="evidence" value="ECO:0007669"/>
    <property type="project" value="TreeGrafter"/>
</dbReference>
<dbReference type="AlphaFoldDB" id="A0AAW0V0R3"/>
<dbReference type="GO" id="GO:0007267">
    <property type="term" value="P:cell-cell signaling"/>
    <property type="evidence" value="ECO:0007669"/>
    <property type="project" value="InterPro"/>
</dbReference>
<keyword evidence="13" id="KW-0504">Morphogen</keyword>
<dbReference type="GO" id="GO:0008233">
    <property type="term" value="F:peptidase activity"/>
    <property type="evidence" value="ECO:0007669"/>
    <property type="project" value="UniProtKB-KW"/>
</dbReference>
<evidence type="ECO:0000259" key="15">
    <source>
        <dbReference type="Pfam" id="PF01085"/>
    </source>
</evidence>
<dbReference type="InterPro" id="IPR050387">
    <property type="entry name" value="Hedgehog_Signaling"/>
</dbReference>
<dbReference type="Gene3D" id="3.30.1380.10">
    <property type="match status" value="1"/>
</dbReference>
<dbReference type="GO" id="GO:0006508">
    <property type="term" value="P:proteolysis"/>
    <property type="evidence" value="ECO:0007669"/>
    <property type="project" value="UniProtKB-KW"/>
</dbReference>
<keyword evidence="10" id="KW-0068">Autocatalytic cleavage</keyword>